<dbReference type="GeneID" id="107271542"/>
<dbReference type="Pfam" id="PF00474">
    <property type="entry name" value="SSF"/>
    <property type="match status" value="1"/>
</dbReference>
<feature type="transmembrane region" description="Helical" evidence="12">
    <location>
        <begin position="449"/>
        <end position="469"/>
    </location>
</feature>
<feature type="transmembrane region" description="Helical" evidence="12">
    <location>
        <begin position="134"/>
        <end position="157"/>
    </location>
</feature>
<feature type="transmembrane region" description="Helical" evidence="12">
    <location>
        <begin position="416"/>
        <end position="437"/>
    </location>
</feature>
<dbReference type="GO" id="GO:0006814">
    <property type="term" value="P:sodium ion transport"/>
    <property type="evidence" value="ECO:0007669"/>
    <property type="project" value="UniProtKB-KW"/>
</dbReference>
<evidence type="ECO:0000256" key="12">
    <source>
        <dbReference type="SAM" id="Phobius"/>
    </source>
</evidence>
<evidence type="ECO:0000313" key="14">
    <source>
        <dbReference type="RefSeq" id="XP_015603168.1"/>
    </source>
</evidence>
<name>A0AAJ7C6T0_CEPCN</name>
<evidence type="ECO:0000313" key="13">
    <source>
        <dbReference type="Proteomes" id="UP000694920"/>
    </source>
</evidence>
<evidence type="ECO:0000256" key="7">
    <source>
        <dbReference type="ARBA" id="ARBA00023053"/>
    </source>
</evidence>
<protein>
    <submittedName>
        <fullName evidence="14">Sodium-coupled monocarboxylate transporter 2 isoform X1</fullName>
    </submittedName>
</protein>
<keyword evidence="8" id="KW-0406">Ion transport</keyword>
<dbReference type="RefSeq" id="XP_015603168.1">
    <property type="nucleotide sequence ID" value="XM_015747682.2"/>
</dbReference>
<keyword evidence="6 12" id="KW-1133">Transmembrane helix</keyword>
<comment type="subcellular location">
    <subcellularLocation>
        <location evidence="1">Cell membrane</location>
        <topology evidence="1">Multi-pass membrane protein</topology>
    </subcellularLocation>
</comment>
<evidence type="ECO:0000256" key="6">
    <source>
        <dbReference type="ARBA" id="ARBA00022989"/>
    </source>
</evidence>
<proteinExistence type="inferred from homology"/>
<comment type="similarity">
    <text evidence="2 11">Belongs to the sodium:solute symporter (SSF) (TC 2.A.21) family.</text>
</comment>
<keyword evidence="9 12" id="KW-0472">Membrane</keyword>
<evidence type="ECO:0000256" key="11">
    <source>
        <dbReference type="RuleBase" id="RU362091"/>
    </source>
</evidence>
<keyword evidence="5 12" id="KW-0812">Transmembrane</keyword>
<keyword evidence="7" id="KW-0915">Sodium</keyword>
<evidence type="ECO:0000256" key="9">
    <source>
        <dbReference type="ARBA" id="ARBA00023136"/>
    </source>
</evidence>
<dbReference type="KEGG" id="ccin:107271542"/>
<evidence type="ECO:0000256" key="1">
    <source>
        <dbReference type="ARBA" id="ARBA00004651"/>
    </source>
</evidence>
<dbReference type="Gene3D" id="1.20.1730.10">
    <property type="entry name" value="Sodium/glucose cotransporter"/>
    <property type="match status" value="1"/>
</dbReference>
<dbReference type="InterPro" id="IPR051163">
    <property type="entry name" value="Sodium:Solute_Symporter_SSF"/>
</dbReference>
<dbReference type="CDD" id="cd11492">
    <property type="entry name" value="SLC5sbd_NIS-SMVT"/>
    <property type="match status" value="1"/>
</dbReference>
<dbReference type="GO" id="GO:0005886">
    <property type="term" value="C:plasma membrane"/>
    <property type="evidence" value="ECO:0007669"/>
    <property type="project" value="UniProtKB-SubCell"/>
</dbReference>
<feature type="transmembrane region" description="Helical" evidence="12">
    <location>
        <begin position="198"/>
        <end position="219"/>
    </location>
</feature>
<keyword evidence="4" id="KW-1003">Cell membrane</keyword>
<dbReference type="PANTHER" id="PTHR42985">
    <property type="entry name" value="SODIUM-COUPLED MONOCARBOXYLATE TRANSPORTER"/>
    <property type="match status" value="1"/>
</dbReference>
<dbReference type="NCBIfam" id="TIGR00813">
    <property type="entry name" value="sss"/>
    <property type="match status" value="1"/>
</dbReference>
<evidence type="ECO:0000256" key="4">
    <source>
        <dbReference type="ARBA" id="ARBA00022475"/>
    </source>
</evidence>
<feature type="transmembrane region" description="Helical" evidence="12">
    <location>
        <begin position="518"/>
        <end position="540"/>
    </location>
</feature>
<dbReference type="InterPro" id="IPR001734">
    <property type="entry name" value="Na/solute_symporter"/>
</dbReference>
<feature type="transmembrane region" description="Helical" evidence="12">
    <location>
        <begin position="20"/>
        <end position="39"/>
    </location>
</feature>
<dbReference type="AlphaFoldDB" id="A0AAJ7C6T0"/>
<feature type="transmembrane region" description="Helical" evidence="12">
    <location>
        <begin position="89"/>
        <end position="113"/>
    </location>
</feature>
<gene>
    <name evidence="14" type="primary">LOC107271542</name>
</gene>
<feature type="transmembrane region" description="Helical" evidence="12">
    <location>
        <begin position="285"/>
        <end position="307"/>
    </location>
</feature>
<evidence type="ECO:0000256" key="10">
    <source>
        <dbReference type="ARBA" id="ARBA00023201"/>
    </source>
</evidence>
<keyword evidence="3" id="KW-0813">Transport</keyword>
<accession>A0AAJ7C6T0</accession>
<evidence type="ECO:0000256" key="3">
    <source>
        <dbReference type="ARBA" id="ARBA00022448"/>
    </source>
</evidence>
<reference evidence="14" key="1">
    <citation type="submission" date="2025-08" db="UniProtKB">
        <authorList>
            <consortium name="RefSeq"/>
        </authorList>
    </citation>
    <scope>IDENTIFICATION</scope>
</reference>
<dbReference type="InterPro" id="IPR038377">
    <property type="entry name" value="Na/Glc_symporter_sf"/>
</dbReference>
<evidence type="ECO:0000256" key="5">
    <source>
        <dbReference type="ARBA" id="ARBA00022692"/>
    </source>
</evidence>
<dbReference type="PANTHER" id="PTHR42985:SF21">
    <property type="entry name" value="SODIUM-DEPENDENT MULTIVITAMIN TRANSPORTER-LIKE PROTEIN"/>
    <property type="match status" value="1"/>
</dbReference>
<feature type="transmembrane region" description="Helical" evidence="12">
    <location>
        <begin position="59"/>
        <end position="77"/>
    </location>
</feature>
<dbReference type="GO" id="GO:0015293">
    <property type="term" value="F:symporter activity"/>
    <property type="evidence" value="ECO:0007669"/>
    <property type="project" value="TreeGrafter"/>
</dbReference>
<feature type="transmembrane region" description="Helical" evidence="12">
    <location>
        <begin position="391"/>
        <end position="410"/>
    </location>
</feature>
<feature type="transmembrane region" description="Helical" evidence="12">
    <location>
        <begin position="245"/>
        <end position="264"/>
    </location>
</feature>
<organism evidence="13 14">
    <name type="scientific">Cephus cinctus</name>
    <name type="common">Wheat stem sawfly</name>
    <dbReference type="NCBI Taxonomy" id="211228"/>
    <lineage>
        <taxon>Eukaryota</taxon>
        <taxon>Metazoa</taxon>
        <taxon>Ecdysozoa</taxon>
        <taxon>Arthropoda</taxon>
        <taxon>Hexapoda</taxon>
        <taxon>Insecta</taxon>
        <taxon>Pterygota</taxon>
        <taxon>Neoptera</taxon>
        <taxon>Endopterygota</taxon>
        <taxon>Hymenoptera</taxon>
        <taxon>Cephoidea</taxon>
        <taxon>Cephidae</taxon>
        <taxon>Cephus</taxon>
    </lineage>
</organism>
<evidence type="ECO:0000256" key="2">
    <source>
        <dbReference type="ARBA" id="ARBA00006434"/>
    </source>
</evidence>
<sequence length="589" mass="64457">MEANVTVQHLRNLSFGWSDYVLFGLLLGVSLMIGIYFGFCSKKQDNTTEYLLGGKTMSFFPVAMSLIASHISGISLLGVPVEVYQHGTQYSVCIITSITTCIVVGYFCLPVFYKLQLTSTFEYLELRFARPVRVLASTLYSIALITYIPLVVYVPALAFAQATTFDIHVVTPVICIVCIFYTTVGGLKAVVWTDTIQLIVTIGGLIAVLILGITAVGGFEKTWQAADEGGRLIFFNMDPSPFTRNTFWCMSIGALASWVSEYGVSQGSIQRFLAVPSIGDARKALVIMAVGNILIKMISMSTGLIMYSKYKDCDPITSKMISRSDQILPYYVIDVAGKIPGLPGLFLAGLVSAGLSTMSASLNTVTGTIYEDFIDPWMPESNDKEARAATIMKITVVILGILCMTMVFVVTQLGDIFQVSHSLGGITAGPLLGLFLLGLSVPWCTTKGAVVGGITSLSLMTWIIVGAQWNMFKGKFSYKTLPLSTEGCDQSLLVNSTVMASSYHPEEEDVFPLYRISFMHYTILGAFITILVGTLASFVLGPRDLKDVDPDHFAPLIRKFLPRKKYAEVPLDAVEKNKITEKDDIKDHQ</sequence>
<keyword evidence="13" id="KW-1185">Reference proteome</keyword>
<feature type="transmembrane region" description="Helical" evidence="12">
    <location>
        <begin position="169"/>
        <end position="191"/>
    </location>
</feature>
<keyword evidence="10" id="KW-0739">Sodium transport</keyword>
<evidence type="ECO:0000256" key="8">
    <source>
        <dbReference type="ARBA" id="ARBA00023065"/>
    </source>
</evidence>
<dbReference type="Proteomes" id="UP000694920">
    <property type="component" value="Unplaced"/>
</dbReference>
<dbReference type="PROSITE" id="PS50283">
    <property type="entry name" value="NA_SOLUT_SYMP_3"/>
    <property type="match status" value="1"/>
</dbReference>